<gene>
    <name evidence="1" type="ORF">GCM10025875_36000</name>
</gene>
<accession>A0AA38CSM8</accession>
<dbReference type="Proteomes" id="UP001157161">
    <property type="component" value="Unassembled WGS sequence"/>
</dbReference>
<reference evidence="1" key="1">
    <citation type="journal article" date="2014" name="Int. J. Syst. Evol. Microbiol.">
        <title>Complete genome sequence of Corynebacterium casei LMG S-19264T (=DSM 44701T), isolated from a smear-ripened cheese.</title>
        <authorList>
            <consortium name="US DOE Joint Genome Institute (JGI-PGF)"/>
            <person name="Walter F."/>
            <person name="Albersmeier A."/>
            <person name="Kalinowski J."/>
            <person name="Ruckert C."/>
        </authorList>
    </citation>
    <scope>NUCLEOTIDE SEQUENCE</scope>
    <source>
        <strain evidence="1">NBRC 112290</strain>
    </source>
</reference>
<keyword evidence="2" id="KW-1185">Reference proteome</keyword>
<sequence>MPAMTTTHESEAQRRYLAAPLPTNDDEQAAYDELEAAVLAKVGLTPDDGRRITEIKMETGKCWRCVPDRLARIDYEILDHARDIMQSGVPFSAEHLGMSEDASGRRLMVLLDSAAAHEYDDNLIDVLRAARDASTPRPRRWHDYSGAIVALGAESPF</sequence>
<evidence type="ECO:0000313" key="1">
    <source>
        <dbReference type="EMBL" id="GMA33608.1"/>
    </source>
</evidence>
<protein>
    <submittedName>
        <fullName evidence="1">Uncharacterized protein</fullName>
    </submittedName>
</protein>
<name>A0AA38CSM8_9MICO</name>
<dbReference type="AlphaFoldDB" id="A0AA38CSM8"/>
<reference evidence="1" key="2">
    <citation type="submission" date="2023-02" db="EMBL/GenBank/DDBJ databases">
        <authorList>
            <person name="Sun Q."/>
            <person name="Mori K."/>
        </authorList>
    </citation>
    <scope>NUCLEOTIDE SEQUENCE</scope>
    <source>
        <strain evidence="1">NBRC 112290</strain>
    </source>
</reference>
<organism evidence="1 2">
    <name type="scientific">Litorihabitans aurantiacus</name>
    <dbReference type="NCBI Taxonomy" id="1930061"/>
    <lineage>
        <taxon>Bacteria</taxon>
        <taxon>Bacillati</taxon>
        <taxon>Actinomycetota</taxon>
        <taxon>Actinomycetes</taxon>
        <taxon>Micrococcales</taxon>
        <taxon>Beutenbergiaceae</taxon>
        <taxon>Litorihabitans</taxon>
    </lineage>
</organism>
<dbReference type="EMBL" id="BSUM01000002">
    <property type="protein sequence ID" value="GMA33608.1"/>
    <property type="molecule type" value="Genomic_DNA"/>
</dbReference>
<comment type="caution">
    <text evidence="1">The sequence shown here is derived from an EMBL/GenBank/DDBJ whole genome shotgun (WGS) entry which is preliminary data.</text>
</comment>
<evidence type="ECO:0000313" key="2">
    <source>
        <dbReference type="Proteomes" id="UP001157161"/>
    </source>
</evidence>
<proteinExistence type="predicted"/>